<dbReference type="EMBL" id="JAHYIQ010000001">
    <property type="protein sequence ID" value="KAK1135779.1"/>
    <property type="molecule type" value="Genomic_DNA"/>
</dbReference>
<gene>
    <name evidence="3" type="primary">ARHGEF12</name>
    <name evidence="3" type="ORF">K0M31_000353</name>
</gene>
<dbReference type="Proteomes" id="UP001177670">
    <property type="component" value="Unassembled WGS sequence"/>
</dbReference>
<dbReference type="SMART" id="SM00228">
    <property type="entry name" value="PDZ"/>
    <property type="match status" value="1"/>
</dbReference>
<protein>
    <submittedName>
        <fullName evidence="3">Rho guanine nucleotide exchange factor 12</fullName>
    </submittedName>
</protein>
<dbReference type="InterPro" id="IPR036034">
    <property type="entry name" value="PDZ_sf"/>
</dbReference>
<feature type="compositionally biased region" description="Gly residues" evidence="1">
    <location>
        <begin position="11"/>
        <end position="22"/>
    </location>
</feature>
<dbReference type="GO" id="GO:0007186">
    <property type="term" value="P:G protein-coupled receptor signaling pathway"/>
    <property type="evidence" value="ECO:0007669"/>
    <property type="project" value="TreeGrafter"/>
</dbReference>
<dbReference type="AlphaFoldDB" id="A0AA40GDL0"/>
<dbReference type="InterPro" id="IPR001478">
    <property type="entry name" value="PDZ"/>
</dbReference>
<evidence type="ECO:0000313" key="4">
    <source>
        <dbReference type="Proteomes" id="UP001177670"/>
    </source>
</evidence>
<dbReference type="PANTHER" id="PTHR45872:SF2">
    <property type="entry name" value="RHO GUANINE NUCLEOTIDE EXCHANGE FACTOR 2, ISOFORM D"/>
    <property type="match status" value="1"/>
</dbReference>
<sequence length="104" mass="10517">MNGTAALRRSVGGGGGAAGGGTVEPVPVATLVVYKDDAGYGMKVSGDNPVYVQSVKEGGAAARAGLHAGDKIIKVNGVNVMQSTHTDVVQLIKYIDALFGNETE</sequence>
<dbReference type="GO" id="GO:0005085">
    <property type="term" value="F:guanyl-nucleotide exchange factor activity"/>
    <property type="evidence" value="ECO:0007669"/>
    <property type="project" value="TreeGrafter"/>
</dbReference>
<name>A0AA40GDL0_9HYME</name>
<evidence type="ECO:0000259" key="2">
    <source>
        <dbReference type="PROSITE" id="PS50106"/>
    </source>
</evidence>
<dbReference type="SUPFAM" id="SSF50156">
    <property type="entry name" value="PDZ domain-like"/>
    <property type="match status" value="1"/>
</dbReference>
<keyword evidence="4" id="KW-1185">Reference proteome</keyword>
<evidence type="ECO:0000313" key="3">
    <source>
        <dbReference type="EMBL" id="KAK1135779.1"/>
    </source>
</evidence>
<reference evidence="3" key="1">
    <citation type="submission" date="2021-10" db="EMBL/GenBank/DDBJ databases">
        <title>Melipona bicolor Genome sequencing and assembly.</title>
        <authorList>
            <person name="Araujo N.S."/>
            <person name="Arias M.C."/>
        </authorList>
    </citation>
    <scope>NUCLEOTIDE SEQUENCE</scope>
    <source>
        <strain evidence="3">USP_2M_L1-L4_2017</strain>
        <tissue evidence="3">Whole body</tissue>
    </source>
</reference>
<dbReference type="PROSITE" id="PS50106">
    <property type="entry name" value="PDZ"/>
    <property type="match status" value="1"/>
</dbReference>
<feature type="region of interest" description="Disordered" evidence="1">
    <location>
        <begin position="1"/>
        <end position="22"/>
    </location>
</feature>
<dbReference type="GO" id="GO:0001664">
    <property type="term" value="F:G protein-coupled receptor binding"/>
    <property type="evidence" value="ECO:0007669"/>
    <property type="project" value="TreeGrafter"/>
</dbReference>
<dbReference type="Pfam" id="PF00595">
    <property type="entry name" value="PDZ"/>
    <property type="match status" value="1"/>
</dbReference>
<dbReference type="PANTHER" id="PTHR45872">
    <property type="entry name" value="RHO GUANINE NUCLEOTIDE EXCHANGE FACTOR 2, ISOFORM D"/>
    <property type="match status" value="1"/>
</dbReference>
<dbReference type="GO" id="GO:0005737">
    <property type="term" value="C:cytoplasm"/>
    <property type="evidence" value="ECO:0007669"/>
    <property type="project" value="TreeGrafter"/>
</dbReference>
<proteinExistence type="predicted"/>
<comment type="caution">
    <text evidence="3">The sequence shown here is derived from an EMBL/GenBank/DDBJ whole genome shotgun (WGS) entry which is preliminary data.</text>
</comment>
<feature type="domain" description="PDZ" evidence="2">
    <location>
        <begin position="30"/>
        <end position="93"/>
    </location>
</feature>
<evidence type="ECO:0000256" key="1">
    <source>
        <dbReference type="SAM" id="MobiDB-lite"/>
    </source>
</evidence>
<accession>A0AA40GDL0</accession>
<organism evidence="3 4">
    <name type="scientific">Melipona bicolor</name>
    <dbReference type="NCBI Taxonomy" id="60889"/>
    <lineage>
        <taxon>Eukaryota</taxon>
        <taxon>Metazoa</taxon>
        <taxon>Ecdysozoa</taxon>
        <taxon>Arthropoda</taxon>
        <taxon>Hexapoda</taxon>
        <taxon>Insecta</taxon>
        <taxon>Pterygota</taxon>
        <taxon>Neoptera</taxon>
        <taxon>Endopterygota</taxon>
        <taxon>Hymenoptera</taxon>
        <taxon>Apocrita</taxon>
        <taxon>Aculeata</taxon>
        <taxon>Apoidea</taxon>
        <taxon>Anthophila</taxon>
        <taxon>Apidae</taxon>
        <taxon>Melipona</taxon>
    </lineage>
</organism>
<dbReference type="Gene3D" id="2.30.42.10">
    <property type="match status" value="1"/>
</dbReference>